<proteinExistence type="inferred from homology"/>
<dbReference type="Pfam" id="PF01494">
    <property type="entry name" value="FAD_binding_3"/>
    <property type="match status" value="1"/>
</dbReference>
<dbReference type="EMBL" id="NBII01000004">
    <property type="protein sequence ID" value="PAV19347.1"/>
    <property type="molecule type" value="Genomic_DNA"/>
</dbReference>
<dbReference type="InParanoid" id="A0A286UIE1"/>
<dbReference type="SUPFAM" id="SSF54373">
    <property type="entry name" value="FAD-linked reductases, C-terminal domain"/>
    <property type="match status" value="1"/>
</dbReference>
<keyword evidence="5" id="KW-0503">Monooxygenase</keyword>
<dbReference type="Gene3D" id="3.50.50.60">
    <property type="entry name" value="FAD/NAD(P)-binding domain"/>
    <property type="match status" value="1"/>
</dbReference>
<keyword evidence="4" id="KW-0560">Oxidoreductase</keyword>
<dbReference type="PRINTS" id="PR00420">
    <property type="entry name" value="RNGMNOXGNASE"/>
</dbReference>
<reference evidence="7 8" key="1">
    <citation type="journal article" date="2017" name="Mol. Ecol.">
        <title>Comparative and population genomic landscape of Phellinus noxius: A hypervariable fungus causing root rot in trees.</title>
        <authorList>
            <person name="Chung C.L."/>
            <person name="Lee T.J."/>
            <person name="Akiba M."/>
            <person name="Lee H.H."/>
            <person name="Kuo T.H."/>
            <person name="Liu D."/>
            <person name="Ke H.M."/>
            <person name="Yokoi T."/>
            <person name="Roa M.B."/>
            <person name="Lu M.J."/>
            <person name="Chang Y.Y."/>
            <person name="Ann P.J."/>
            <person name="Tsai J.N."/>
            <person name="Chen C.Y."/>
            <person name="Tzean S.S."/>
            <person name="Ota Y."/>
            <person name="Hattori T."/>
            <person name="Sahashi N."/>
            <person name="Liou R.F."/>
            <person name="Kikuchi T."/>
            <person name="Tsai I.J."/>
        </authorList>
    </citation>
    <scope>NUCLEOTIDE SEQUENCE [LARGE SCALE GENOMIC DNA]</scope>
    <source>
        <strain evidence="7 8">FFPRI411160</strain>
    </source>
</reference>
<dbReference type="STRING" id="2282107.A0A286UIE1"/>
<dbReference type="InterPro" id="IPR036188">
    <property type="entry name" value="FAD/NAD-bd_sf"/>
</dbReference>
<evidence type="ECO:0000313" key="8">
    <source>
        <dbReference type="Proteomes" id="UP000217199"/>
    </source>
</evidence>
<dbReference type="SUPFAM" id="SSF51905">
    <property type="entry name" value="FAD/NAD(P)-binding domain"/>
    <property type="match status" value="1"/>
</dbReference>
<dbReference type="InterPro" id="IPR050493">
    <property type="entry name" value="FAD-dep_Monooxygenase_BioMet"/>
</dbReference>
<evidence type="ECO:0000256" key="3">
    <source>
        <dbReference type="ARBA" id="ARBA00022827"/>
    </source>
</evidence>
<dbReference type="AlphaFoldDB" id="A0A286UIE1"/>
<dbReference type="PANTHER" id="PTHR13789:SF147">
    <property type="entry name" value="PUTATIVE (AFU_ORTHOLOGUE AFUA_2G01950)-RELATED"/>
    <property type="match status" value="1"/>
</dbReference>
<protein>
    <submittedName>
        <fullName evidence="7">FAD NAD P-binding domain-containing</fullName>
    </submittedName>
</protein>
<keyword evidence="8" id="KW-1185">Reference proteome</keyword>
<accession>A0A286UIE1</accession>
<dbReference type="GO" id="GO:0071949">
    <property type="term" value="F:FAD binding"/>
    <property type="evidence" value="ECO:0007669"/>
    <property type="project" value="InterPro"/>
</dbReference>
<gene>
    <name evidence="7" type="ORF">PNOK_0428100</name>
</gene>
<organism evidence="7 8">
    <name type="scientific">Pyrrhoderma noxium</name>
    <dbReference type="NCBI Taxonomy" id="2282107"/>
    <lineage>
        <taxon>Eukaryota</taxon>
        <taxon>Fungi</taxon>
        <taxon>Dikarya</taxon>
        <taxon>Basidiomycota</taxon>
        <taxon>Agaricomycotina</taxon>
        <taxon>Agaricomycetes</taxon>
        <taxon>Hymenochaetales</taxon>
        <taxon>Hymenochaetaceae</taxon>
        <taxon>Pyrrhoderma</taxon>
    </lineage>
</organism>
<evidence type="ECO:0000259" key="6">
    <source>
        <dbReference type="Pfam" id="PF01494"/>
    </source>
</evidence>
<comment type="caution">
    <text evidence="7">The sequence shown here is derived from an EMBL/GenBank/DDBJ whole genome shotgun (WGS) entry which is preliminary data.</text>
</comment>
<keyword evidence="3" id="KW-0274">FAD</keyword>
<dbReference type="GO" id="GO:0004497">
    <property type="term" value="F:monooxygenase activity"/>
    <property type="evidence" value="ECO:0007669"/>
    <property type="project" value="UniProtKB-KW"/>
</dbReference>
<dbReference type="OrthoDB" id="9993796at2759"/>
<comment type="similarity">
    <text evidence="1">Belongs to the paxM FAD-dependent monooxygenase family.</text>
</comment>
<evidence type="ECO:0000256" key="2">
    <source>
        <dbReference type="ARBA" id="ARBA00022630"/>
    </source>
</evidence>
<dbReference type="PANTHER" id="PTHR13789">
    <property type="entry name" value="MONOOXYGENASE"/>
    <property type="match status" value="1"/>
</dbReference>
<keyword evidence="2" id="KW-0285">Flavoprotein</keyword>
<evidence type="ECO:0000256" key="5">
    <source>
        <dbReference type="ARBA" id="ARBA00023033"/>
    </source>
</evidence>
<name>A0A286UIE1_9AGAM</name>
<dbReference type="Proteomes" id="UP000217199">
    <property type="component" value="Unassembled WGS sequence"/>
</dbReference>
<evidence type="ECO:0000256" key="4">
    <source>
        <dbReference type="ARBA" id="ARBA00023002"/>
    </source>
</evidence>
<sequence length="430" mass="46702">MAPIELHFVVIGGGIGGLSTALQVARYGHSVTVLEASAATEDTGAGINVPPNAARILFDLGLGDVLHEHGVHPTALVWRRYADGSELSRYSTKEMAEKHGAPYINIHRGHLAEAFLKRAATYDKVKVRFGSPVESISVGEGETQKPSVTLTTGEVIEGDIIVGADGIRSITRPLVTGNGDRPRDTGDVAFRALLETSEMLKDPDLAPLVEQQEVQVWVGPGRHIVSYNINSKKQYHLALARPGDPSLYSNESWIVETSPETMCAGFEEWEVRVKKLLGLVKTANKRKLVDRVPVAGWIHPTGRVLLLGDSCHPMLPYRAQGAAMAMEDAATLGVLFSQITSLSEILPLSTAYQSLRSPRCAAAQLASQANRVAFHLPDGPDQVTRDAKLAEANSNPIAVENDNRTTFDYDAIKVAREWLEEYKSGKESKN</sequence>
<evidence type="ECO:0000313" key="7">
    <source>
        <dbReference type="EMBL" id="PAV19347.1"/>
    </source>
</evidence>
<evidence type="ECO:0000256" key="1">
    <source>
        <dbReference type="ARBA" id="ARBA00007992"/>
    </source>
</evidence>
<feature type="domain" description="FAD-binding" evidence="6">
    <location>
        <begin position="9"/>
        <end position="338"/>
    </location>
</feature>
<dbReference type="InterPro" id="IPR002938">
    <property type="entry name" value="FAD-bd"/>
</dbReference>